<feature type="compositionally biased region" description="Polar residues" evidence="2">
    <location>
        <begin position="270"/>
        <end position="289"/>
    </location>
</feature>
<sequence length="696" mass="78307">MSEPDSNTVQKLNKAFMDANSGEVKKETALMMISSSINWADFLTPAPMCIALLGQLMLISTEKDFSLEKQRPENGFKYIEHPESFRTSLVQVSNAGWRAFNEAHKNMDRIRLYSIQIPDQVKKVVRTLIKGTDEDIKDILPIELGKIERHSSECLSLAEAVEKKFQFVMELTNELSEVSSAAQGYYQKEQEVTEKKREIALIKEKTVREAAANMKEQQEKLEKQVREAKRDFERAMDSMPSGMEVVGMHVVETITNLISSSSSSVLRKSGNPSSNPNSQEDSSGTEQMHTVSLGGDQLKQLIIQLVEHLKSGARGKDPSGAGETLSGKLQSVRLWMESLNKDFSAKEDSASGKKLAELLSKGLEICKRAEELSNEISSQPKDMETVAKEASVLKEKVCKFCTKIKANSGGNPFYTKPPRQVKTTTSAANSASSGLTNTVVENARFKVAEARGLLEKQEDRYDKACQEMKESNKKLGEVLQELAQFSPEKIADFEEIRKTLRLGLQALASLREKWQKLVEFFQFVTSIIKACQNESIAGFVQYAKVGQKRALTNGYAGTDFMRDVIYEQVNQANTTSYVVWSISNMYVEISRNHLMGRLASLSHLVALDPEKDRHKIEMMKNELLEGSKEAQEAIKRLVWEAQDQYHVKVEKRIKQIESELMKALPPEDLSRIKEIQATVKEAIKEADDELDEDQFA</sequence>
<dbReference type="PANTHER" id="PTHR33488:SF2">
    <property type="entry name" value="EARLY ENDOSOME ANTIGEN 1-LIKE"/>
    <property type="match status" value="1"/>
</dbReference>
<evidence type="ECO:0000313" key="4">
    <source>
        <dbReference type="Proteomes" id="UP001159405"/>
    </source>
</evidence>
<evidence type="ECO:0000256" key="1">
    <source>
        <dbReference type="SAM" id="Coils"/>
    </source>
</evidence>
<keyword evidence="1" id="KW-0175">Coiled coil</keyword>
<evidence type="ECO:0000313" key="3">
    <source>
        <dbReference type="EMBL" id="CAH3146614.1"/>
    </source>
</evidence>
<evidence type="ECO:0000256" key="2">
    <source>
        <dbReference type="SAM" id="MobiDB-lite"/>
    </source>
</evidence>
<name>A0ABN8PQT6_9CNID</name>
<proteinExistence type="predicted"/>
<dbReference type="PANTHER" id="PTHR33488">
    <property type="entry name" value="ZGC:162509"/>
    <property type="match status" value="1"/>
</dbReference>
<comment type="caution">
    <text evidence="3">The sequence shown here is derived from an EMBL/GenBank/DDBJ whole genome shotgun (WGS) entry which is preliminary data.</text>
</comment>
<reference evidence="3 4" key="1">
    <citation type="submission" date="2022-05" db="EMBL/GenBank/DDBJ databases">
        <authorList>
            <consortium name="Genoscope - CEA"/>
            <person name="William W."/>
        </authorList>
    </citation>
    <scope>NUCLEOTIDE SEQUENCE [LARGE SCALE GENOMIC DNA]</scope>
</reference>
<protein>
    <submittedName>
        <fullName evidence="3">Uncharacterized protein</fullName>
    </submittedName>
</protein>
<organism evidence="3 4">
    <name type="scientific">Porites lobata</name>
    <dbReference type="NCBI Taxonomy" id="104759"/>
    <lineage>
        <taxon>Eukaryota</taxon>
        <taxon>Metazoa</taxon>
        <taxon>Cnidaria</taxon>
        <taxon>Anthozoa</taxon>
        <taxon>Hexacorallia</taxon>
        <taxon>Scleractinia</taxon>
        <taxon>Fungiina</taxon>
        <taxon>Poritidae</taxon>
        <taxon>Porites</taxon>
    </lineage>
</organism>
<dbReference type="Proteomes" id="UP001159405">
    <property type="component" value="Unassembled WGS sequence"/>
</dbReference>
<feature type="coiled-coil region" evidence="1">
    <location>
        <begin position="440"/>
        <end position="481"/>
    </location>
</feature>
<accession>A0ABN8PQT6</accession>
<feature type="coiled-coil region" evidence="1">
    <location>
        <begin position="204"/>
        <end position="238"/>
    </location>
</feature>
<dbReference type="EMBL" id="CALNXK010000079">
    <property type="protein sequence ID" value="CAH3146614.1"/>
    <property type="molecule type" value="Genomic_DNA"/>
</dbReference>
<keyword evidence="4" id="KW-1185">Reference proteome</keyword>
<feature type="region of interest" description="Disordered" evidence="2">
    <location>
        <begin position="261"/>
        <end position="289"/>
    </location>
</feature>
<gene>
    <name evidence="3" type="ORF">PLOB_00045169</name>
</gene>